<accession>A0A8S1H3P1</accession>
<sequence length="465" mass="50764">MTPTFADVLHKLINSSDNEHEPLTNFINGSFVGSDYLIGSDRPATGKQWIQIPNATKEEVDSAVDAAHKAFQLWKKTSVGFRAKLLNKLADLIEAHLEQFAILESRDQGKPVALARTVDIPRCIHNFRYFASAMQHHVSPSTILEEPTRALNYVKYDPIGVAGLISPWNLPLYLLSFKMAPALITGNTIVCKPSELTSVTAWAMMHAVVQAGFPPGVVNLVIGKGDVAGNTLVTHPLTPLISFTGSTLIGKRIGELGAKLNKKVSLEMGGKNAAVIYASANLDRDLPLITRSCFLNQGEICLCTSRIFVQRSIAEDFLSRLVEQAQKLTVGDPNKQFDLGAMNSKVHFDKVCRYIASAKKGGGTVHCGGVVKLEGPHSEGFFIAPTVISGLADDSDCMTEEIFGPVVCVAVFDEMEEVVERVNESEYGLSATVWSTHSEELMNTANSLRVGTVWCNTWMVREKQT</sequence>
<proteinExistence type="inferred from homology"/>
<dbReference type="Proteomes" id="UP000835052">
    <property type="component" value="Unassembled WGS sequence"/>
</dbReference>
<name>A0A8S1H3P1_9PELO</name>
<dbReference type="GO" id="GO:0016620">
    <property type="term" value="F:oxidoreductase activity, acting on the aldehyde or oxo group of donors, NAD or NADP as acceptor"/>
    <property type="evidence" value="ECO:0007669"/>
    <property type="project" value="InterPro"/>
</dbReference>
<gene>
    <name evidence="7" type="ORF">CAUJ_LOCUS5337</name>
</gene>
<evidence type="ECO:0000256" key="4">
    <source>
        <dbReference type="PROSITE-ProRule" id="PRU10007"/>
    </source>
</evidence>
<feature type="active site" evidence="4">
    <location>
        <position position="267"/>
    </location>
</feature>
<comment type="caution">
    <text evidence="7">The sequence shown here is derived from an EMBL/GenBank/DDBJ whole genome shotgun (WGS) entry which is preliminary data.</text>
</comment>
<dbReference type="EMBL" id="CAJGYM010000010">
    <property type="protein sequence ID" value="CAD6189418.1"/>
    <property type="molecule type" value="Genomic_DNA"/>
</dbReference>
<dbReference type="InterPro" id="IPR015590">
    <property type="entry name" value="Aldehyde_DH_dom"/>
</dbReference>
<evidence type="ECO:0000256" key="2">
    <source>
        <dbReference type="ARBA" id="ARBA00023002"/>
    </source>
</evidence>
<dbReference type="OrthoDB" id="310895at2759"/>
<protein>
    <recommendedName>
        <fullName evidence="6">Aldehyde dehydrogenase domain-containing protein</fullName>
    </recommendedName>
</protein>
<organism evidence="7 8">
    <name type="scientific">Caenorhabditis auriculariae</name>
    <dbReference type="NCBI Taxonomy" id="2777116"/>
    <lineage>
        <taxon>Eukaryota</taxon>
        <taxon>Metazoa</taxon>
        <taxon>Ecdysozoa</taxon>
        <taxon>Nematoda</taxon>
        <taxon>Chromadorea</taxon>
        <taxon>Rhabditida</taxon>
        <taxon>Rhabditina</taxon>
        <taxon>Rhabditomorpha</taxon>
        <taxon>Rhabditoidea</taxon>
        <taxon>Rhabditidae</taxon>
        <taxon>Peloderinae</taxon>
        <taxon>Caenorhabditis</taxon>
    </lineage>
</organism>
<dbReference type="SUPFAM" id="SSF53720">
    <property type="entry name" value="ALDH-like"/>
    <property type="match status" value="1"/>
</dbReference>
<dbReference type="Gene3D" id="3.40.605.10">
    <property type="entry name" value="Aldehyde Dehydrogenase, Chain A, domain 1"/>
    <property type="match status" value="1"/>
</dbReference>
<keyword evidence="2 5" id="KW-0560">Oxidoreductase</keyword>
<keyword evidence="3" id="KW-0520">NAD</keyword>
<dbReference type="PANTHER" id="PTHR43720">
    <property type="entry name" value="2-AMINOMUCONIC SEMIALDEHYDE DEHYDROGENASE"/>
    <property type="match status" value="1"/>
</dbReference>
<dbReference type="PANTHER" id="PTHR43720:SF2">
    <property type="entry name" value="2-AMINOMUCONIC SEMIALDEHYDE DEHYDROGENASE"/>
    <property type="match status" value="1"/>
</dbReference>
<evidence type="ECO:0000259" key="6">
    <source>
        <dbReference type="Pfam" id="PF00171"/>
    </source>
</evidence>
<dbReference type="InterPro" id="IPR016163">
    <property type="entry name" value="Ald_DH_C"/>
</dbReference>
<dbReference type="InterPro" id="IPR016160">
    <property type="entry name" value="Ald_DH_CS_CYS"/>
</dbReference>
<feature type="domain" description="Aldehyde dehydrogenase" evidence="6">
    <location>
        <begin position="42"/>
        <end position="463"/>
    </location>
</feature>
<evidence type="ECO:0000256" key="1">
    <source>
        <dbReference type="ARBA" id="ARBA00009986"/>
    </source>
</evidence>
<dbReference type="FunFam" id="3.40.605.10:FF:000001">
    <property type="entry name" value="Aldehyde dehydrogenase 1"/>
    <property type="match status" value="1"/>
</dbReference>
<dbReference type="InterPro" id="IPR016161">
    <property type="entry name" value="Ald_DH/histidinol_DH"/>
</dbReference>
<dbReference type="CDD" id="cd07093">
    <property type="entry name" value="ALDH_F8_HMSADH"/>
    <property type="match status" value="1"/>
</dbReference>
<dbReference type="InterPro" id="IPR016162">
    <property type="entry name" value="Ald_DH_N"/>
</dbReference>
<dbReference type="AlphaFoldDB" id="A0A8S1H3P1"/>
<dbReference type="PROSITE" id="PS00687">
    <property type="entry name" value="ALDEHYDE_DEHYDR_GLU"/>
    <property type="match status" value="1"/>
</dbReference>
<dbReference type="InterPro" id="IPR029510">
    <property type="entry name" value="Ald_DH_CS_GLU"/>
</dbReference>
<dbReference type="Gene3D" id="3.40.309.10">
    <property type="entry name" value="Aldehyde Dehydrogenase, Chain A, domain 2"/>
    <property type="match status" value="1"/>
</dbReference>
<reference evidence="7" key="1">
    <citation type="submission" date="2020-10" db="EMBL/GenBank/DDBJ databases">
        <authorList>
            <person name="Kikuchi T."/>
        </authorList>
    </citation>
    <scope>NUCLEOTIDE SEQUENCE</scope>
    <source>
        <strain evidence="7">NKZ352</strain>
    </source>
</reference>
<dbReference type="Pfam" id="PF00171">
    <property type="entry name" value="Aldedh"/>
    <property type="match status" value="1"/>
</dbReference>
<dbReference type="PROSITE" id="PS00070">
    <property type="entry name" value="ALDEHYDE_DEHYDR_CYS"/>
    <property type="match status" value="1"/>
</dbReference>
<keyword evidence="8" id="KW-1185">Reference proteome</keyword>
<evidence type="ECO:0000256" key="5">
    <source>
        <dbReference type="RuleBase" id="RU003345"/>
    </source>
</evidence>
<evidence type="ECO:0000256" key="3">
    <source>
        <dbReference type="ARBA" id="ARBA00023027"/>
    </source>
</evidence>
<evidence type="ECO:0000313" key="7">
    <source>
        <dbReference type="EMBL" id="CAD6189418.1"/>
    </source>
</evidence>
<evidence type="ECO:0000313" key="8">
    <source>
        <dbReference type="Proteomes" id="UP000835052"/>
    </source>
</evidence>
<comment type="similarity">
    <text evidence="1 5">Belongs to the aldehyde dehydrogenase family.</text>
</comment>